<evidence type="ECO:0000256" key="1">
    <source>
        <dbReference type="SAM" id="MobiDB-lite"/>
    </source>
</evidence>
<evidence type="ECO:0000256" key="2">
    <source>
        <dbReference type="SAM" id="Phobius"/>
    </source>
</evidence>
<dbReference type="EMBL" id="LSRX01001735">
    <property type="protein sequence ID" value="OLP77636.1"/>
    <property type="molecule type" value="Genomic_DNA"/>
</dbReference>
<feature type="compositionally biased region" description="Polar residues" evidence="1">
    <location>
        <begin position="12"/>
        <end position="22"/>
    </location>
</feature>
<reference evidence="3 4" key="1">
    <citation type="submission" date="2016-02" db="EMBL/GenBank/DDBJ databases">
        <title>Genome analysis of coral dinoflagellate symbionts highlights evolutionary adaptations to a symbiotic lifestyle.</title>
        <authorList>
            <person name="Aranda M."/>
            <person name="Li Y."/>
            <person name="Liew Y.J."/>
            <person name="Baumgarten S."/>
            <person name="Simakov O."/>
            <person name="Wilson M."/>
            <person name="Piel J."/>
            <person name="Ashoor H."/>
            <person name="Bougouffa S."/>
            <person name="Bajic V.B."/>
            <person name="Ryu T."/>
            <person name="Ravasi T."/>
            <person name="Bayer T."/>
            <person name="Micklem G."/>
            <person name="Kim H."/>
            <person name="Bhak J."/>
            <person name="Lajeunesse T.C."/>
            <person name="Voolstra C.R."/>
        </authorList>
    </citation>
    <scope>NUCLEOTIDE SEQUENCE [LARGE SCALE GENOMIC DNA]</scope>
    <source>
        <strain evidence="3 4">CCMP2467</strain>
    </source>
</reference>
<keyword evidence="2" id="KW-0812">Transmembrane</keyword>
<accession>A0A1Q9C404</accession>
<evidence type="ECO:0000313" key="3">
    <source>
        <dbReference type="EMBL" id="OLP77636.1"/>
    </source>
</evidence>
<dbReference type="Proteomes" id="UP000186817">
    <property type="component" value="Unassembled WGS sequence"/>
</dbReference>
<dbReference type="OrthoDB" id="413177at2759"/>
<keyword evidence="4" id="KW-1185">Reference proteome</keyword>
<sequence length="163" mass="17720">MAMEDEGEDTLSRSVGSTRDTDSSGISIIDEFWVILQPAYTVQLLEHLEATDVSSLVAADCSTSESLSIALLHMALSILSAFFAFVRSDRCRGDLSTSGDESDELKVRAGGKRQKLQGDGLPILQAIRSVFHRLRDLAMQQGFKSSDGREAGFKMKFAIGEVA</sequence>
<organism evidence="3 4">
    <name type="scientific">Symbiodinium microadriaticum</name>
    <name type="common">Dinoflagellate</name>
    <name type="synonym">Zooxanthella microadriatica</name>
    <dbReference type="NCBI Taxonomy" id="2951"/>
    <lineage>
        <taxon>Eukaryota</taxon>
        <taxon>Sar</taxon>
        <taxon>Alveolata</taxon>
        <taxon>Dinophyceae</taxon>
        <taxon>Suessiales</taxon>
        <taxon>Symbiodiniaceae</taxon>
        <taxon>Symbiodinium</taxon>
    </lineage>
</organism>
<keyword evidence="2" id="KW-0472">Membrane</keyword>
<feature type="transmembrane region" description="Helical" evidence="2">
    <location>
        <begin position="67"/>
        <end position="86"/>
    </location>
</feature>
<name>A0A1Q9C404_SYMMI</name>
<protein>
    <submittedName>
        <fullName evidence="3">Uncharacterized protein</fullName>
    </submittedName>
</protein>
<keyword evidence="2" id="KW-1133">Transmembrane helix</keyword>
<feature type="region of interest" description="Disordered" evidence="1">
    <location>
        <begin position="1"/>
        <end position="22"/>
    </location>
</feature>
<proteinExistence type="predicted"/>
<evidence type="ECO:0000313" key="4">
    <source>
        <dbReference type="Proteomes" id="UP000186817"/>
    </source>
</evidence>
<comment type="caution">
    <text evidence="3">The sequence shown here is derived from an EMBL/GenBank/DDBJ whole genome shotgun (WGS) entry which is preliminary data.</text>
</comment>
<dbReference type="AlphaFoldDB" id="A0A1Q9C404"/>
<gene>
    <name evidence="3" type="ORF">AK812_SmicGene42291</name>
</gene>